<evidence type="ECO:0000313" key="4">
    <source>
        <dbReference type="Proteomes" id="UP000266302"/>
    </source>
</evidence>
<keyword evidence="3" id="KW-0808">Transferase</keyword>
<name>A0A398CAH3_9BURK</name>
<keyword evidence="4" id="KW-1185">Reference proteome</keyword>
<comment type="caution">
    <text evidence="3">The sequence shown here is derived from an EMBL/GenBank/DDBJ whole genome shotgun (WGS) entry which is preliminary data.</text>
</comment>
<evidence type="ECO:0000259" key="2">
    <source>
        <dbReference type="Pfam" id="PF13439"/>
    </source>
</evidence>
<dbReference type="Pfam" id="PF00534">
    <property type="entry name" value="Glycos_transf_1"/>
    <property type="match status" value="1"/>
</dbReference>
<dbReference type="EMBL" id="QXJC01000004">
    <property type="protein sequence ID" value="RID97878.1"/>
    <property type="molecule type" value="Genomic_DNA"/>
</dbReference>
<feature type="domain" description="Glycosyl transferase family 1" evidence="1">
    <location>
        <begin position="183"/>
        <end position="345"/>
    </location>
</feature>
<evidence type="ECO:0000313" key="3">
    <source>
        <dbReference type="EMBL" id="RID97878.1"/>
    </source>
</evidence>
<dbReference type="RefSeq" id="WP_119109584.1">
    <property type="nucleotide sequence ID" value="NZ_QXJC01000004.1"/>
</dbReference>
<dbReference type="InterPro" id="IPR028098">
    <property type="entry name" value="Glyco_trans_4-like_N"/>
</dbReference>
<dbReference type="SUPFAM" id="SSF53756">
    <property type="entry name" value="UDP-Glycosyltransferase/glycogen phosphorylase"/>
    <property type="match status" value="1"/>
</dbReference>
<dbReference type="CDD" id="cd03801">
    <property type="entry name" value="GT4_PimA-like"/>
    <property type="match status" value="1"/>
</dbReference>
<dbReference type="PANTHER" id="PTHR12526">
    <property type="entry name" value="GLYCOSYLTRANSFERASE"/>
    <property type="match status" value="1"/>
</dbReference>
<dbReference type="AlphaFoldDB" id="A0A398CAH3"/>
<dbReference type="OrthoDB" id="5416057at2"/>
<dbReference type="PANTHER" id="PTHR12526:SF630">
    <property type="entry name" value="GLYCOSYLTRANSFERASE"/>
    <property type="match status" value="1"/>
</dbReference>
<dbReference type="InterPro" id="IPR001296">
    <property type="entry name" value="Glyco_trans_1"/>
</dbReference>
<dbReference type="Gene3D" id="3.40.50.2000">
    <property type="entry name" value="Glycogen Phosphorylase B"/>
    <property type="match status" value="2"/>
</dbReference>
<protein>
    <submittedName>
        <fullName evidence="3">Glycosyltransferase</fullName>
    </submittedName>
</protein>
<accession>A0A398CAH3</accession>
<proteinExistence type="predicted"/>
<organism evidence="3 4">
    <name type="scientific">Simplicispira hankyongi</name>
    <dbReference type="NCBI Taxonomy" id="2315688"/>
    <lineage>
        <taxon>Bacteria</taxon>
        <taxon>Pseudomonadati</taxon>
        <taxon>Pseudomonadota</taxon>
        <taxon>Betaproteobacteria</taxon>
        <taxon>Burkholderiales</taxon>
        <taxon>Comamonadaceae</taxon>
        <taxon>Simplicispira</taxon>
    </lineage>
</organism>
<gene>
    <name evidence="3" type="ORF">D3F03_11580</name>
</gene>
<sequence length="378" mass="41148">MSGVGAHPPRVLHFVTGGFSGATQVALDLVRAHRASGRFEPLLVLRRKRQTDPARIAALRAEGLAVQVVPGWSHGATICQLVRQCRRFRPDVLVAHGFSEHLWGRYAGLLARVPILVQVEHNSRERYSWWRNAQMLWLARRTQAIVGVSEGVRGALLARGVDPAKTLAIPNGVRLGPYAAAADHPFEARKPDIVMVARFARQKDHACLLHALALLRGRGLTPQLLLAGGGKASALRQAERLCDELKLQDQVQFLGRCDDVPALLMAHQVCVLSTHYEGMPLSLIEGMAAACAVVGSAVPGVREVIQHERNGLLVPEADPSAMADALECLLTQPQHAAALAAQARADALEHYGLPKMLDRYEALFLRLLEPTTHAEARA</sequence>
<feature type="domain" description="Glycosyltransferase subfamily 4-like N-terminal" evidence="2">
    <location>
        <begin position="20"/>
        <end position="174"/>
    </location>
</feature>
<dbReference type="Proteomes" id="UP000266302">
    <property type="component" value="Unassembled WGS sequence"/>
</dbReference>
<evidence type="ECO:0000259" key="1">
    <source>
        <dbReference type="Pfam" id="PF00534"/>
    </source>
</evidence>
<dbReference type="Pfam" id="PF13439">
    <property type="entry name" value="Glyco_transf_4"/>
    <property type="match status" value="1"/>
</dbReference>
<reference evidence="3 4" key="1">
    <citation type="submission" date="2018-09" db="EMBL/GenBank/DDBJ databases">
        <title>Draft genome of Simplicispira sp. NY-02.</title>
        <authorList>
            <person name="Im W.T."/>
        </authorList>
    </citation>
    <scope>NUCLEOTIDE SEQUENCE [LARGE SCALE GENOMIC DNA]</scope>
    <source>
        <strain evidence="3 4">NY-02</strain>
    </source>
</reference>
<dbReference type="GO" id="GO:0016757">
    <property type="term" value="F:glycosyltransferase activity"/>
    <property type="evidence" value="ECO:0007669"/>
    <property type="project" value="UniProtKB-ARBA"/>
</dbReference>